<feature type="transmembrane region" description="Helical" evidence="1">
    <location>
        <begin position="234"/>
        <end position="254"/>
    </location>
</feature>
<sequence length="298" mass="32375">MFTTLLLLALAIPTLISADTPVPPGHCSSNNNHLDPASKKLVSDCTDQTFCSGADPSNATCVPRQCRRDEFPFGFSAGEAIPPLCARGTFCPDEGSGCRALVPAGSPCELNRDEQCIAPPDWAHLASTQNFNGSICLQSVCMYANVTLGDRCITDNTTYIDVGPSGQQVTNTVTRDNCQSPQFYCNPTDLICERTLPIRSPCEADPQCTSLNCATGTCANPPATPVRIPPWQCALTTTAIVGAMLVTCMLLILLDKRYRLQRSRELRDYYYQQIGLRRSIIALHAAAAEIYMDEKVVL</sequence>
<name>A0AAD7J8U6_9AGAR</name>
<keyword evidence="4" id="KW-1185">Reference proteome</keyword>
<dbReference type="AlphaFoldDB" id="A0AAD7J8U6"/>
<accession>A0AAD7J8U6</accession>
<reference evidence="3" key="1">
    <citation type="submission" date="2023-03" db="EMBL/GenBank/DDBJ databases">
        <title>Massive genome expansion in bonnet fungi (Mycena s.s.) driven by repeated elements and novel gene families across ecological guilds.</title>
        <authorList>
            <consortium name="Lawrence Berkeley National Laboratory"/>
            <person name="Harder C.B."/>
            <person name="Miyauchi S."/>
            <person name="Viragh M."/>
            <person name="Kuo A."/>
            <person name="Thoen E."/>
            <person name="Andreopoulos B."/>
            <person name="Lu D."/>
            <person name="Skrede I."/>
            <person name="Drula E."/>
            <person name="Henrissat B."/>
            <person name="Morin E."/>
            <person name="Kohler A."/>
            <person name="Barry K."/>
            <person name="LaButti K."/>
            <person name="Morin E."/>
            <person name="Salamov A."/>
            <person name="Lipzen A."/>
            <person name="Mereny Z."/>
            <person name="Hegedus B."/>
            <person name="Baldrian P."/>
            <person name="Stursova M."/>
            <person name="Weitz H."/>
            <person name="Taylor A."/>
            <person name="Grigoriev I.V."/>
            <person name="Nagy L.G."/>
            <person name="Martin F."/>
            <person name="Kauserud H."/>
        </authorList>
    </citation>
    <scope>NUCLEOTIDE SEQUENCE</scope>
    <source>
        <strain evidence="3">CBHHK188m</strain>
    </source>
</reference>
<dbReference type="EMBL" id="JARJLG010000052">
    <property type="protein sequence ID" value="KAJ7759343.1"/>
    <property type="molecule type" value="Genomic_DNA"/>
</dbReference>
<evidence type="ECO:0000256" key="2">
    <source>
        <dbReference type="SAM" id="SignalP"/>
    </source>
</evidence>
<feature type="chain" id="PRO_5042157175" evidence="2">
    <location>
        <begin position="19"/>
        <end position="298"/>
    </location>
</feature>
<organism evidence="3 4">
    <name type="scientific">Mycena maculata</name>
    <dbReference type="NCBI Taxonomy" id="230809"/>
    <lineage>
        <taxon>Eukaryota</taxon>
        <taxon>Fungi</taxon>
        <taxon>Dikarya</taxon>
        <taxon>Basidiomycota</taxon>
        <taxon>Agaricomycotina</taxon>
        <taxon>Agaricomycetes</taxon>
        <taxon>Agaricomycetidae</taxon>
        <taxon>Agaricales</taxon>
        <taxon>Marasmiineae</taxon>
        <taxon>Mycenaceae</taxon>
        <taxon>Mycena</taxon>
    </lineage>
</organism>
<keyword evidence="1" id="KW-1133">Transmembrane helix</keyword>
<protein>
    <submittedName>
        <fullName evidence="3">Uncharacterized protein</fullName>
    </submittedName>
</protein>
<evidence type="ECO:0000313" key="4">
    <source>
        <dbReference type="Proteomes" id="UP001215280"/>
    </source>
</evidence>
<keyword evidence="1" id="KW-0472">Membrane</keyword>
<gene>
    <name evidence="3" type="ORF">DFH07DRAFT_957958</name>
</gene>
<dbReference type="Proteomes" id="UP001215280">
    <property type="component" value="Unassembled WGS sequence"/>
</dbReference>
<proteinExistence type="predicted"/>
<evidence type="ECO:0000256" key="1">
    <source>
        <dbReference type="SAM" id="Phobius"/>
    </source>
</evidence>
<keyword evidence="1" id="KW-0812">Transmembrane</keyword>
<keyword evidence="2" id="KW-0732">Signal</keyword>
<comment type="caution">
    <text evidence="3">The sequence shown here is derived from an EMBL/GenBank/DDBJ whole genome shotgun (WGS) entry which is preliminary data.</text>
</comment>
<feature type="signal peptide" evidence="2">
    <location>
        <begin position="1"/>
        <end position="18"/>
    </location>
</feature>
<evidence type="ECO:0000313" key="3">
    <source>
        <dbReference type="EMBL" id="KAJ7759343.1"/>
    </source>
</evidence>